<comment type="similarity">
    <text evidence="3">Belongs to the TOP6A family.</text>
</comment>
<dbReference type="GO" id="GO:0046872">
    <property type="term" value="F:metal ion binding"/>
    <property type="evidence" value="ECO:0007669"/>
    <property type="project" value="UniProtKB-KW"/>
</dbReference>
<dbReference type="GO" id="GO:0003677">
    <property type="term" value="F:DNA binding"/>
    <property type="evidence" value="ECO:0007669"/>
    <property type="project" value="UniProtKB-KW"/>
</dbReference>
<dbReference type="GO" id="GO:0005524">
    <property type="term" value="F:ATP binding"/>
    <property type="evidence" value="ECO:0007669"/>
    <property type="project" value="InterPro"/>
</dbReference>
<protein>
    <recommendedName>
        <fullName evidence="4">DNA topoisomerase (ATP-hydrolyzing)</fullName>
        <ecNumber evidence="4">5.6.2.2</ecNumber>
    </recommendedName>
</protein>
<keyword evidence="5" id="KW-0479">Metal-binding</keyword>
<keyword evidence="9" id="KW-0413">Isomerase</keyword>
<evidence type="ECO:0000256" key="3">
    <source>
        <dbReference type="ARBA" id="ARBA00006559"/>
    </source>
</evidence>
<keyword evidence="6" id="KW-0460">Magnesium</keyword>
<dbReference type="GO" id="GO:0042138">
    <property type="term" value="P:meiotic DNA double-strand break formation"/>
    <property type="evidence" value="ECO:0007669"/>
    <property type="project" value="TreeGrafter"/>
</dbReference>
<comment type="catalytic activity">
    <reaction evidence="1">
        <text>ATP-dependent breakage, passage and rejoining of double-stranded DNA.</text>
        <dbReference type="EC" id="5.6.2.2"/>
    </reaction>
</comment>
<keyword evidence="8" id="KW-0238">DNA-binding</keyword>
<dbReference type="Gene3D" id="3.40.1360.10">
    <property type="match status" value="2"/>
</dbReference>
<dbReference type="Gene3D" id="1.10.10.10">
    <property type="entry name" value="Winged helix-like DNA-binding domain superfamily/Winged helix DNA-binding domain"/>
    <property type="match status" value="1"/>
</dbReference>
<proteinExistence type="inferred from homology"/>
<dbReference type="GO" id="GO:0000706">
    <property type="term" value="P:meiotic DNA double-strand break processing"/>
    <property type="evidence" value="ECO:0007669"/>
    <property type="project" value="TreeGrafter"/>
</dbReference>
<feature type="non-terminal residue" evidence="13">
    <location>
        <position position="417"/>
    </location>
</feature>
<evidence type="ECO:0000259" key="11">
    <source>
        <dbReference type="Pfam" id="PF04406"/>
    </source>
</evidence>
<evidence type="ECO:0000313" key="13">
    <source>
        <dbReference type="EMBL" id="MQL68544.1"/>
    </source>
</evidence>
<organism evidence="13 14">
    <name type="scientific">Colocasia esculenta</name>
    <name type="common">Wild taro</name>
    <name type="synonym">Arum esculentum</name>
    <dbReference type="NCBI Taxonomy" id="4460"/>
    <lineage>
        <taxon>Eukaryota</taxon>
        <taxon>Viridiplantae</taxon>
        <taxon>Streptophyta</taxon>
        <taxon>Embryophyta</taxon>
        <taxon>Tracheophyta</taxon>
        <taxon>Spermatophyta</taxon>
        <taxon>Magnoliopsida</taxon>
        <taxon>Liliopsida</taxon>
        <taxon>Araceae</taxon>
        <taxon>Aroideae</taxon>
        <taxon>Colocasieae</taxon>
        <taxon>Colocasia</taxon>
    </lineage>
</organism>
<evidence type="ECO:0000256" key="5">
    <source>
        <dbReference type="ARBA" id="ARBA00022723"/>
    </source>
</evidence>
<dbReference type="GO" id="GO:0000228">
    <property type="term" value="C:nuclear chromosome"/>
    <property type="evidence" value="ECO:0007669"/>
    <property type="project" value="TreeGrafter"/>
</dbReference>
<feature type="domain" description="Topoisomerase 6 subunit A/Spo11 TOPRIM" evidence="12">
    <location>
        <begin position="332"/>
        <end position="411"/>
    </location>
</feature>
<name>A0A843TG25_COLES</name>
<evidence type="ECO:0000259" key="12">
    <source>
        <dbReference type="Pfam" id="PF21180"/>
    </source>
</evidence>
<feature type="domain" description="Spo11/DNA topoisomerase VI subunit A N-terminal" evidence="11">
    <location>
        <begin position="66"/>
        <end position="113"/>
    </location>
</feature>
<dbReference type="EMBL" id="NMUH01000016">
    <property type="protein sequence ID" value="MQL68544.1"/>
    <property type="molecule type" value="Genomic_DNA"/>
</dbReference>
<keyword evidence="10" id="KW-0812">Transmembrane</keyword>
<reference evidence="13" key="1">
    <citation type="submission" date="2017-07" db="EMBL/GenBank/DDBJ databases">
        <title>Taro Niue Genome Assembly and Annotation.</title>
        <authorList>
            <person name="Atibalentja N."/>
            <person name="Keating K."/>
            <person name="Fields C.J."/>
        </authorList>
    </citation>
    <scope>NUCLEOTIDE SEQUENCE</scope>
    <source>
        <strain evidence="13">Niue_2</strain>
        <tissue evidence="13">Leaf</tissue>
    </source>
</reference>
<evidence type="ECO:0000256" key="1">
    <source>
        <dbReference type="ARBA" id="ARBA00000185"/>
    </source>
</evidence>
<evidence type="ECO:0000256" key="6">
    <source>
        <dbReference type="ARBA" id="ARBA00022842"/>
    </source>
</evidence>
<dbReference type="PANTHER" id="PTHR10848">
    <property type="entry name" value="MEIOTIC RECOMBINATION PROTEIN SPO11"/>
    <property type="match status" value="1"/>
</dbReference>
<keyword evidence="7" id="KW-0799">Topoisomerase</keyword>
<dbReference type="Pfam" id="PF04406">
    <property type="entry name" value="TP6A_N"/>
    <property type="match status" value="1"/>
</dbReference>
<keyword evidence="14" id="KW-1185">Reference proteome</keyword>
<dbReference type="InterPro" id="IPR036078">
    <property type="entry name" value="Spo11/TopoVI_A_sf"/>
</dbReference>
<dbReference type="PANTHER" id="PTHR10848:SF0">
    <property type="entry name" value="MEIOTIC RECOMBINATION PROTEIN SPO11"/>
    <property type="match status" value="1"/>
</dbReference>
<dbReference type="InterPro" id="IPR002815">
    <property type="entry name" value="Spo11/TopoVI_A"/>
</dbReference>
<keyword evidence="10" id="KW-1133">Transmembrane helix</keyword>
<keyword evidence="10" id="KW-0472">Membrane</keyword>
<feature type="domain" description="Topoisomerase 6 subunit A/Spo11 TOPRIM" evidence="12">
    <location>
        <begin position="203"/>
        <end position="245"/>
    </location>
</feature>
<dbReference type="OrthoDB" id="5377392at2759"/>
<dbReference type="SUPFAM" id="SSF56726">
    <property type="entry name" value="DNA topoisomerase IV, alpha subunit"/>
    <property type="match status" value="2"/>
</dbReference>
<evidence type="ECO:0000256" key="10">
    <source>
        <dbReference type="SAM" id="Phobius"/>
    </source>
</evidence>
<evidence type="ECO:0000256" key="9">
    <source>
        <dbReference type="ARBA" id="ARBA00023235"/>
    </source>
</evidence>
<evidence type="ECO:0000256" key="7">
    <source>
        <dbReference type="ARBA" id="ARBA00023029"/>
    </source>
</evidence>
<comment type="caution">
    <text evidence="13">The sequence shown here is derived from an EMBL/GenBank/DDBJ whole genome shotgun (WGS) entry which is preliminary data.</text>
</comment>
<comment type="cofactor">
    <cofactor evidence="2">
        <name>Mg(2+)</name>
        <dbReference type="ChEBI" id="CHEBI:18420"/>
    </cofactor>
</comment>
<evidence type="ECO:0000313" key="14">
    <source>
        <dbReference type="Proteomes" id="UP000652761"/>
    </source>
</evidence>
<sequence>VNRRSDNTGLRQGLMSDISSVFLSHSLCTRSLLRSKETKAFIRGIDDAHSIQFYYFRFSEHAPFLLTVWKIMKLCFQILGEKKQVTQRELFYKLLCDSPDYFTSQTQVNRTVQGHFQIFRFLVLICFIAQGLIFSPDVVALLRCSRQSLGIMASSRGAINGRLILEAPDMGVIDCSKLGPAGHAISGDLNLLGKLVFHSDARYIIILEKDAIFQRLAEDRIFNQIPSILITAKGYPDIATRFILSINGTYPIIPPLSKVSSTSTMPNFYGRAYLGICGLPHLIVGTQEDWQYCARISLEAYPWVWRHIDMHDQLCLYIYYGGNMSVVCQPACNVKWLGLRAGDIENVSPNSMVDLRPRDLQIAKSLMSSKMLPRPYREELEVMIQKGKRVEIEALYCHGFDFLGKYISKKIVQGNYI</sequence>
<gene>
    <name evidence="13" type="ORF">Taro_000851</name>
</gene>
<dbReference type="Pfam" id="PF21180">
    <property type="entry name" value="TOP6A-Spo11_Toprim"/>
    <property type="match status" value="2"/>
</dbReference>
<dbReference type="InterPro" id="IPR013049">
    <property type="entry name" value="Spo11/TopoVI_A_N"/>
</dbReference>
<dbReference type="AlphaFoldDB" id="A0A843TG25"/>
<dbReference type="GO" id="GO:0003918">
    <property type="term" value="F:DNA topoisomerase type II (double strand cut, ATP-hydrolyzing) activity"/>
    <property type="evidence" value="ECO:0007669"/>
    <property type="project" value="UniProtKB-EC"/>
</dbReference>
<evidence type="ECO:0000256" key="4">
    <source>
        <dbReference type="ARBA" id="ARBA00012895"/>
    </source>
</evidence>
<dbReference type="Proteomes" id="UP000652761">
    <property type="component" value="Unassembled WGS sequence"/>
</dbReference>
<dbReference type="CDD" id="cd00223">
    <property type="entry name" value="TOPRIM_TopoIIB_SPO"/>
    <property type="match status" value="1"/>
</dbReference>
<accession>A0A843TG25</accession>
<dbReference type="InterPro" id="IPR034136">
    <property type="entry name" value="TOPRIM_Topo6A/Spo11"/>
</dbReference>
<dbReference type="GO" id="GO:0007131">
    <property type="term" value="P:reciprocal meiotic recombination"/>
    <property type="evidence" value="ECO:0007669"/>
    <property type="project" value="TreeGrafter"/>
</dbReference>
<dbReference type="PRINTS" id="PR01550">
    <property type="entry name" value="TOP6AFAMILY"/>
</dbReference>
<evidence type="ECO:0000256" key="2">
    <source>
        <dbReference type="ARBA" id="ARBA00001946"/>
    </source>
</evidence>
<evidence type="ECO:0000256" key="8">
    <source>
        <dbReference type="ARBA" id="ARBA00023125"/>
    </source>
</evidence>
<dbReference type="EC" id="5.6.2.2" evidence="4"/>
<dbReference type="InterPro" id="IPR036388">
    <property type="entry name" value="WH-like_DNA-bd_sf"/>
</dbReference>
<feature type="transmembrane region" description="Helical" evidence="10">
    <location>
        <begin position="118"/>
        <end position="142"/>
    </location>
</feature>